<evidence type="ECO:0000313" key="2">
    <source>
        <dbReference type="EMBL" id="CAL8075457.1"/>
    </source>
</evidence>
<feature type="transmembrane region" description="Helical" evidence="1">
    <location>
        <begin position="472"/>
        <end position="492"/>
    </location>
</feature>
<reference evidence="2 3" key="1">
    <citation type="submission" date="2024-08" db="EMBL/GenBank/DDBJ databases">
        <authorList>
            <person name="Cucini C."/>
            <person name="Frati F."/>
        </authorList>
    </citation>
    <scope>NUCLEOTIDE SEQUENCE [LARGE SCALE GENOMIC DNA]</scope>
</reference>
<sequence>MYFNFLKSGIFVILLVIQLKITPLYGNSLPKPRSSKIQNLIEHLEIFSSCLVHIINYDALDLDLLPIPTVLSRYTVRYIPNTRTGRAKPDIEISISGLRNTTNVHHYLEGIDLSTKVKPWLCEAHVFLDPPPYYKWQPDYFKNNGLPRINLRVPNGLSEFWIITPGIDDHPIISTRPKYSVMVVNEVEPNVIPSYFSFEAKRVTSVQLVIRMELIETGEPNTKAIRKVLLLSKNVGEAKQCGLFNTIELQWNALKFSELMTISTSLSVTQSTAWEIVGQQAFAYYLRGSKYFGILQESMAYNLLVEHPLDPYNFYQYIQVSLIGSVLRNVTFTLSQVFNPHNIWDSSGELRNLLNCKYDHGDMPRLYSGAGGMNQLPTFHYIFYSLKFRFVACGKLQAGKHLPFYELFSVFDALTWVFVLLSVFGVYFVLLLIQLYGSPSPEYFNWVDNIALVLCPILEKPSCLEPKMNVLLAYRFLMCFYLLSASLLSNFYRGDNINELTAPIPEVPIDQFAQLVENDIEAPDYVSNLLYYLSLYHDVWLQIPVPSILKTKLSQTQQLYLNHSKLPNKTEPFYAIVDGLNNAGKEHLNAVLGTLVHSCVNKTIATIMPESMAYLMWSGHKGLGISNVYVGRDVFVEIFMGYRLYNDINYKILQRFDGLFSSGIVGWWRDMPKNFMIRYGYRMGIRQEFVESQAQTNMKGAIVVIFMLLPVGFLVSMMSFILEIIKNSREVKKNHVVTLTAKLSLSRDNIVPRAAAFTVYRLLNGLVGPFTKPFTKR</sequence>
<feature type="transmembrane region" description="Helical" evidence="1">
    <location>
        <begin position="701"/>
        <end position="725"/>
    </location>
</feature>
<gene>
    <name evidence="2" type="ORF">ODALV1_LOCUS3180</name>
</gene>
<organism evidence="2 3">
    <name type="scientific">Orchesella dallaii</name>
    <dbReference type="NCBI Taxonomy" id="48710"/>
    <lineage>
        <taxon>Eukaryota</taxon>
        <taxon>Metazoa</taxon>
        <taxon>Ecdysozoa</taxon>
        <taxon>Arthropoda</taxon>
        <taxon>Hexapoda</taxon>
        <taxon>Collembola</taxon>
        <taxon>Entomobryomorpha</taxon>
        <taxon>Entomobryoidea</taxon>
        <taxon>Orchesellidae</taxon>
        <taxon>Orchesellinae</taxon>
        <taxon>Orchesella</taxon>
    </lineage>
</organism>
<keyword evidence="1" id="KW-0812">Transmembrane</keyword>
<feature type="transmembrane region" description="Helical" evidence="1">
    <location>
        <begin position="413"/>
        <end position="433"/>
    </location>
</feature>
<keyword evidence="1" id="KW-0472">Membrane</keyword>
<keyword evidence="3" id="KW-1185">Reference proteome</keyword>
<dbReference type="EMBL" id="CAXLJM020000008">
    <property type="protein sequence ID" value="CAL8075457.1"/>
    <property type="molecule type" value="Genomic_DNA"/>
</dbReference>
<comment type="caution">
    <text evidence="2">The sequence shown here is derived from an EMBL/GenBank/DDBJ whole genome shotgun (WGS) entry which is preliminary data.</text>
</comment>
<keyword evidence="1" id="KW-1133">Transmembrane helix</keyword>
<evidence type="ECO:0000313" key="3">
    <source>
        <dbReference type="Proteomes" id="UP001642540"/>
    </source>
</evidence>
<name>A0ABP1PSD0_9HEXA</name>
<accession>A0ABP1PSD0</accession>
<evidence type="ECO:0000256" key="1">
    <source>
        <dbReference type="SAM" id="Phobius"/>
    </source>
</evidence>
<dbReference type="Proteomes" id="UP001642540">
    <property type="component" value="Unassembled WGS sequence"/>
</dbReference>
<protein>
    <submittedName>
        <fullName evidence="2">Uncharacterized protein</fullName>
    </submittedName>
</protein>
<proteinExistence type="predicted"/>